<dbReference type="Pfam" id="PF13439">
    <property type="entry name" value="Glyco_transf_4"/>
    <property type="match status" value="1"/>
</dbReference>
<feature type="domain" description="Glycosyltransferase subfamily 4-like N-terminal" evidence="1">
    <location>
        <begin position="31"/>
        <end position="180"/>
    </location>
</feature>
<dbReference type="InterPro" id="IPR050194">
    <property type="entry name" value="Glycosyltransferase_grp1"/>
</dbReference>
<dbReference type="KEGG" id="pstg:E8M01_12545"/>
<dbReference type="Gene3D" id="3.40.50.2000">
    <property type="entry name" value="Glycogen Phosphorylase B"/>
    <property type="match status" value="2"/>
</dbReference>
<evidence type="ECO:0000313" key="2">
    <source>
        <dbReference type="EMBL" id="QCI64979.1"/>
    </source>
</evidence>
<reference evidence="2 3" key="1">
    <citation type="submission" date="2019-04" db="EMBL/GenBank/DDBJ databases">
        <title>Phreatobacter aquaticus sp. nov.</title>
        <authorList>
            <person name="Choi A."/>
        </authorList>
    </citation>
    <scope>NUCLEOTIDE SEQUENCE [LARGE SCALE GENOMIC DNA]</scope>
    <source>
        <strain evidence="2 3">KCTC 52518</strain>
    </source>
</reference>
<keyword evidence="3" id="KW-1185">Reference proteome</keyword>
<dbReference type="GO" id="GO:0016758">
    <property type="term" value="F:hexosyltransferase activity"/>
    <property type="evidence" value="ECO:0007669"/>
    <property type="project" value="TreeGrafter"/>
</dbReference>
<dbReference type="OrthoDB" id="5147801at2"/>
<dbReference type="EMBL" id="CP039690">
    <property type="protein sequence ID" value="QCI64979.1"/>
    <property type="molecule type" value="Genomic_DNA"/>
</dbReference>
<proteinExistence type="predicted"/>
<dbReference type="PANTHER" id="PTHR45947">
    <property type="entry name" value="SULFOQUINOVOSYL TRANSFERASE SQD2"/>
    <property type="match status" value="1"/>
</dbReference>
<keyword evidence="2" id="KW-0808">Transferase</keyword>
<accession>A0A4D7AVI8</accession>
<dbReference type="Proteomes" id="UP000298781">
    <property type="component" value="Chromosome"/>
</dbReference>
<protein>
    <submittedName>
        <fullName evidence="2">Glycosyltransferase family 4 protein</fullName>
    </submittedName>
</protein>
<organism evidence="2 3">
    <name type="scientific">Phreatobacter stygius</name>
    <dbReference type="NCBI Taxonomy" id="1940610"/>
    <lineage>
        <taxon>Bacteria</taxon>
        <taxon>Pseudomonadati</taxon>
        <taxon>Pseudomonadota</taxon>
        <taxon>Alphaproteobacteria</taxon>
        <taxon>Hyphomicrobiales</taxon>
        <taxon>Phreatobacteraceae</taxon>
        <taxon>Phreatobacter</taxon>
    </lineage>
</organism>
<dbReference type="PANTHER" id="PTHR45947:SF3">
    <property type="entry name" value="SULFOQUINOVOSYL TRANSFERASE SQD2"/>
    <property type="match status" value="1"/>
</dbReference>
<dbReference type="SUPFAM" id="SSF53756">
    <property type="entry name" value="UDP-Glycosyltransferase/glycogen phosphorylase"/>
    <property type="match status" value="1"/>
</dbReference>
<evidence type="ECO:0000313" key="3">
    <source>
        <dbReference type="Proteomes" id="UP000298781"/>
    </source>
</evidence>
<dbReference type="RefSeq" id="WP_136960429.1">
    <property type="nucleotide sequence ID" value="NZ_CP039690.1"/>
</dbReference>
<evidence type="ECO:0000259" key="1">
    <source>
        <dbReference type="Pfam" id="PF13439"/>
    </source>
</evidence>
<dbReference type="AlphaFoldDB" id="A0A4D7AVI8"/>
<dbReference type="InterPro" id="IPR028098">
    <property type="entry name" value="Glyco_trans_4-like_N"/>
</dbReference>
<name>A0A4D7AVI8_9HYPH</name>
<dbReference type="Pfam" id="PF13692">
    <property type="entry name" value="Glyco_trans_1_4"/>
    <property type="match status" value="1"/>
</dbReference>
<sequence>MRDASLPREPGLEGRTVLQVLPALDGGREPRLVLAIAAALTRAGARALVAAEKGPLIGELQAAGGEWIPLDARTRNPVGLMRNAATLSGLIGREAVDLIHVHASGPAWSAHSAARLARRPLITSFHASPDASPRLPTLARWALGRGDAVLVPSAYLAARVGAIHGVERARLAVVSPGLDLAGFDPARVPREANVSFRLAAGLTGAGRMVLHQARLDPAKGQMVLVDAVRLLVNGGLTDTVFVIACEGPERAGYRAQLARRIQAQGLDDIVRLVGPEDCGPGALVSAHLAVVASIQPESIGRNAIEAIAMGLPAIVSDDGALPEVVPAPPAASESERVGFRVSSGDALALAEGIGAGLSLEPGAHDAIGRRGRVHARRFSLERMQEDVLGVYRRLLIVGRRAKIAANH</sequence>
<gene>
    <name evidence="2" type="ORF">E8M01_12545</name>
</gene>